<dbReference type="Ensembl" id="ENSPKIT00000012770.1">
    <property type="protein sequence ID" value="ENSPKIP00000031912.1"/>
    <property type="gene ID" value="ENSPKIG00000012196.1"/>
</dbReference>
<feature type="transmembrane region" description="Helical" evidence="14">
    <location>
        <begin position="214"/>
        <end position="240"/>
    </location>
</feature>
<name>A0A3B3SMG1_9TELE</name>
<feature type="transmembrane region" description="Helical" evidence="14">
    <location>
        <begin position="252"/>
        <end position="274"/>
    </location>
</feature>
<dbReference type="PRINTS" id="PR00237">
    <property type="entry name" value="GPCRRHODOPSN"/>
</dbReference>
<dbReference type="InterPro" id="IPR050939">
    <property type="entry name" value="Olfactory_GPCR1"/>
</dbReference>
<dbReference type="Proteomes" id="UP000261540">
    <property type="component" value="Unplaced"/>
</dbReference>
<dbReference type="GO" id="GO:0004984">
    <property type="term" value="F:olfactory receptor activity"/>
    <property type="evidence" value="ECO:0007669"/>
    <property type="project" value="InterPro"/>
</dbReference>
<dbReference type="PRINTS" id="PR00245">
    <property type="entry name" value="OLFACTORYR"/>
</dbReference>
<keyword evidence="3 14" id="KW-0716">Sensory transduction</keyword>
<keyword evidence="11" id="KW-0325">Glycoprotein</keyword>
<keyword evidence="17" id="KW-1185">Reference proteome</keyword>
<feature type="transmembrane region" description="Helical" evidence="14">
    <location>
        <begin position="286"/>
        <end position="308"/>
    </location>
</feature>
<reference evidence="16" key="1">
    <citation type="submission" date="2025-08" db="UniProtKB">
        <authorList>
            <consortium name="Ensembl"/>
        </authorList>
    </citation>
    <scope>IDENTIFICATION</scope>
</reference>
<evidence type="ECO:0000256" key="9">
    <source>
        <dbReference type="ARBA" id="ARBA00023157"/>
    </source>
</evidence>
<dbReference type="PANTHER" id="PTHR24242:SF359">
    <property type="entry name" value="ODORANT RECEPTOR-RELATED"/>
    <property type="match status" value="1"/>
</dbReference>
<evidence type="ECO:0000256" key="14">
    <source>
        <dbReference type="RuleBase" id="RU363047"/>
    </source>
</evidence>
<dbReference type="GeneTree" id="ENSGT00940000161369"/>
<dbReference type="PROSITE" id="PS00237">
    <property type="entry name" value="G_PROTEIN_RECEP_F1_1"/>
    <property type="match status" value="1"/>
</dbReference>
<accession>A0A3B3SMG1</accession>
<keyword evidence="6 14" id="KW-1133">Transmembrane helix</keyword>
<evidence type="ECO:0000256" key="6">
    <source>
        <dbReference type="ARBA" id="ARBA00022989"/>
    </source>
</evidence>
<keyword evidence="4 13" id="KW-0812">Transmembrane</keyword>
<keyword evidence="9" id="KW-1015">Disulfide bond</keyword>
<evidence type="ECO:0000256" key="5">
    <source>
        <dbReference type="ARBA" id="ARBA00022725"/>
    </source>
</evidence>
<evidence type="ECO:0000313" key="17">
    <source>
        <dbReference type="Proteomes" id="UP000261540"/>
    </source>
</evidence>
<evidence type="ECO:0000256" key="12">
    <source>
        <dbReference type="ARBA" id="ARBA00023224"/>
    </source>
</evidence>
<feature type="transmembrane region" description="Helical" evidence="14">
    <location>
        <begin position="41"/>
        <end position="62"/>
    </location>
</feature>
<dbReference type="GO" id="GO:0005886">
    <property type="term" value="C:plasma membrane"/>
    <property type="evidence" value="ECO:0007669"/>
    <property type="project" value="UniProtKB-SubCell"/>
</dbReference>
<evidence type="ECO:0000256" key="2">
    <source>
        <dbReference type="ARBA" id="ARBA00022475"/>
    </source>
</evidence>
<dbReference type="InterPro" id="IPR000276">
    <property type="entry name" value="GPCR_Rhodpsn"/>
</dbReference>
<dbReference type="PROSITE" id="PS50262">
    <property type="entry name" value="G_PROTEIN_RECEP_F1_2"/>
    <property type="match status" value="1"/>
</dbReference>
<dbReference type="InterPro" id="IPR000725">
    <property type="entry name" value="Olfact_rcpt"/>
</dbReference>
<evidence type="ECO:0000256" key="11">
    <source>
        <dbReference type="ARBA" id="ARBA00023180"/>
    </source>
</evidence>
<keyword evidence="2 14" id="KW-1003">Cell membrane</keyword>
<keyword evidence="8 14" id="KW-0472">Membrane</keyword>
<keyword evidence="7 13" id="KW-0297">G-protein coupled receptor</keyword>
<evidence type="ECO:0000256" key="13">
    <source>
        <dbReference type="RuleBase" id="RU000688"/>
    </source>
</evidence>
<evidence type="ECO:0000256" key="8">
    <source>
        <dbReference type="ARBA" id="ARBA00023136"/>
    </source>
</evidence>
<evidence type="ECO:0000256" key="7">
    <source>
        <dbReference type="ARBA" id="ARBA00023040"/>
    </source>
</evidence>
<sequence>PLASVTVPRFHLDMPSSNITSITEFVVLGFPGLQPGYNGPVSALMFFVFLAIIAGNSFILILVSKERCLQKPSYLIYCNLAISDIAFATTTLPKMIARYWAEAKTVSFTACFLQMFLVHFLGSVNSVLLMIMALDRYVAICNPLRYHVFIKNSTILALCGLAWLICLFLMALLVYQAVSLPYCSSNVIVQCYCDHIGITRLACENVKEVQLTAFIVAMTILLCPLAFIIFSYISIIISVFKIADSEGRYKTFSTCSPQLFIIGLYYLPRCFVYIANNINLTISTDFRILMIMLYSLFPPMVNPLIYCFRTKEIKDTLVRRWKIRKVGTVAGIPVKFWIRK</sequence>
<dbReference type="PANTHER" id="PTHR24242">
    <property type="entry name" value="G-PROTEIN COUPLED RECEPTOR"/>
    <property type="match status" value="1"/>
</dbReference>
<dbReference type="GO" id="GO:0004930">
    <property type="term" value="F:G protein-coupled receptor activity"/>
    <property type="evidence" value="ECO:0007669"/>
    <property type="project" value="UniProtKB-KW"/>
</dbReference>
<protein>
    <recommendedName>
        <fullName evidence="14">Olfactory receptor</fullName>
    </recommendedName>
</protein>
<evidence type="ECO:0000256" key="10">
    <source>
        <dbReference type="ARBA" id="ARBA00023170"/>
    </source>
</evidence>
<comment type="subcellular location">
    <subcellularLocation>
        <location evidence="1 14">Cell membrane</location>
        <topology evidence="1 14">Multi-pass membrane protein</topology>
    </subcellularLocation>
</comment>
<feature type="transmembrane region" description="Helical" evidence="14">
    <location>
        <begin position="74"/>
        <end position="92"/>
    </location>
</feature>
<dbReference type="AlphaFoldDB" id="A0A3B3SMG1"/>
<dbReference type="Pfam" id="PF13853">
    <property type="entry name" value="7tm_4"/>
    <property type="match status" value="1"/>
</dbReference>
<proteinExistence type="inferred from homology"/>
<keyword evidence="12 13" id="KW-0807">Transducer</keyword>
<feature type="transmembrane region" description="Helical" evidence="14">
    <location>
        <begin position="112"/>
        <end position="134"/>
    </location>
</feature>
<reference evidence="16" key="2">
    <citation type="submission" date="2025-09" db="UniProtKB">
        <authorList>
            <consortium name="Ensembl"/>
        </authorList>
    </citation>
    <scope>IDENTIFICATION</scope>
</reference>
<dbReference type="Gene3D" id="1.20.1070.10">
    <property type="entry name" value="Rhodopsin 7-helix transmembrane proteins"/>
    <property type="match status" value="1"/>
</dbReference>
<evidence type="ECO:0000256" key="4">
    <source>
        <dbReference type="ARBA" id="ARBA00022692"/>
    </source>
</evidence>
<comment type="similarity">
    <text evidence="13">Belongs to the G-protein coupled receptor 1 family.</text>
</comment>
<keyword evidence="10 13" id="KW-0675">Receptor</keyword>
<keyword evidence="5 14" id="KW-0552">Olfaction</keyword>
<dbReference type="InterPro" id="IPR017452">
    <property type="entry name" value="GPCR_Rhodpsn_7TM"/>
</dbReference>
<evidence type="ECO:0000256" key="3">
    <source>
        <dbReference type="ARBA" id="ARBA00022606"/>
    </source>
</evidence>
<feature type="transmembrane region" description="Helical" evidence="14">
    <location>
        <begin position="155"/>
        <end position="178"/>
    </location>
</feature>
<feature type="domain" description="G-protein coupled receptors family 1 profile" evidence="15">
    <location>
        <begin position="55"/>
        <end position="306"/>
    </location>
</feature>
<dbReference type="SUPFAM" id="SSF81321">
    <property type="entry name" value="Family A G protein-coupled receptor-like"/>
    <property type="match status" value="1"/>
</dbReference>
<evidence type="ECO:0000313" key="16">
    <source>
        <dbReference type="Ensembl" id="ENSPKIP00000031912.1"/>
    </source>
</evidence>
<organism evidence="16 17">
    <name type="scientific">Paramormyrops kingsleyae</name>
    <dbReference type="NCBI Taxonomy" id="1676925"/>
    <lineage>
        <taxon>Eukaryota</taxon>
        <taxon>Metazoa</taxon>
        <taxon>Chordata</taxon>
        <taxon>Craniata</taxon>
        <taxon>Vertebrata</taxon>
        <taxon>Euteleostomi</taxon>
        <taxon>Actinopterygii</taxon>
        <taxon>Neopterygii</taxon>
        <taxon>Teleostei</taxon>
        <taxon>Osteoglossocephala</taxon>
        <taxon>Osteoglossomorpha</taxon>
        <taxon>Osteoglossiformes</taxon>
        <taxon>Mormyridae</taxon>
        <taxon>Paramormyrops</taxon>
    </lineage>
</organism>
<dbReference type="FunFam" id="1.20.1070.10:FF:000024">
    <property type="entry name" value="Olfactory receptor"/>
    <property type="match status" value="1"/>
</dbReference>
<evidence type="ECO:0000259" key="15">
    <source>
        <dbReference type="PROSITE" id="PS50262"/>
    </source>
</evidence>
<evidence type="ECO:0000256" key="1">
    <source>
        <dbReference type="ARBA" id="ARBA00004651"/>
    </source>
</evidence>